<dbReference type="InterPro" id="IPR001810">
    <property type="entry name" value="F-box_dom"/>
</dbReference>
<dbReference type="InParanoid" id="A0A165LKG0"/>
<dbReference type="OrthoDB" id="3221235at2759"/>
<feature type="domain" description="F-box" evidence="1">
    <location>
        <begin position="80"/>
        <end position="133"/>
    </location>
</feature>
<protein>
    <recommendedName>
        <fullName evidence="1">F-box domain-containing protein</fullName>
    </recommendedName>
</protein>
<dbReference type="InterPro" id="IPR032675">
    <property type="entry name" value="LRR_dom_sf"/>
</dbReference>
<proteinExistence type="predicted"/>
<dbReference type="Gene3D" id="1.20.1280.50">
    <property type="match status" value="1"/>
</dbReference>
<name>A0A165LKG0_EXIGL</name>
<accession>A0A165LKG0</accession>
<dbReference type="EMBL" id="KV425924">
    <property type="protein sequence ID" value="KZV97973.1"/>
    <property type="molecule type" value="Genomic_DNA"/>
</dbReference>
<dbReference type="AlphaFoldDB" id="A0A165LKG0"/>
<sequence length="502" mass="56009">MADRDDNASVHGDERALAGLYELRARVLARKRAVDDELAQATRVLDRVKAGSLSVALELETIHVTIANFCALVDRRAMNRSPIHRLPAELYSHVFSHVVNPGDLVCLPSFVLASVCRRWRALVISTPALWTNVHLDFIQRLDYAADFVQTLLDRAGNLPLLVQLEVPLVIDAATMMVIENSVPRAIMRAAVLQIGHQTIYAGVQQDVSLEESIFKFLQLPTPHLQELRIVGNCVQDGGRLLPAAPLLRSVGLVGYMFRCLSPEAFRHVRDLELRFQSLPDLAVLNTAAPGLQRMSLYCSVRLPQTPIPMPSPAIFACLYELDVADLRLLSRFTSDSLPVLTRLIISSDMAENDIALTLPSMPSLRYTKIRKSRYKPSFFLFLQRERVETLVLSEVSNLGDLWADWLLPEHIASLPRLRSLTIEANGFETAELVQRFVELLDARAALRHGDSATSPFVPLDVTLRGTAFPRWLVPRLEASVARVVYVEEHLGHVPSSFGDDVA</sequence>
<dbReference type="PROSITE" id="PS50181">
    <property type="entry name" value="FBOX"/>
    <property type="match status" value="1"/>
</dbReference>
<dbReference type="SUPFAM" id="SSF81383">
    <property type="entry name" value="F-box domain"/>
    <property type="match status" value="1"/>
</dbReference>
<dbReference type="InterPro" id="IPR036047">
    <property type="entry name" value="F-box-like_dom_sf"/>
</dbReference>
<keyword evidence="3" id="KW-1185">Reference proteome</keyword>
<reference evidence="2 3" key="1">
    <citation type="journal article" date="2016" name="Mol. Biol. Evol.">
        <title>Comparative Genomics of Early-Diverging Mushroom-Forming Fungi Provides Insights into the Origins of Lignocellulose Decay Capabilities.</title>
        <authorList>
            <person name="Nagy L.G."/>
            <person name="Riley R."/>
            <person name="Tritt A."/>
            <person name="Adam C."/>
            <person name="Daum C."/>
            <person name="Floudas D."/>
            <person name="Sun H."/>
            <person name="Yadav J.S."/>
            <person name="Pangilinan J."/>
            <person name="Larsson K.H."/>
            <person name="Matsuura K."/>
            <person name="Barry K."/>
            <person name="Labutti K."/>
            <person name="Kuo R."/>
            <person name="Ohm R.A."/>
            <person name="Bhattacharya S.S."/>
            <person name="Shirouzu T."/>
            <person name="Yoshinaga Y."/>
            <person name="Martin F.M."/>
            <person name="Grigoriev I.V."/>
            <person name="Hibbett D.S."/>
        </authorList>
    </citation>
    <scope>NUCLEOTIDE SEQUENCE [LARGE SCALE GENOMIC DNA]</scope>
    <source>
        <strain evidence="2 3">HHB12029</strain>
    </source>
</reference>
<evidence type="ECO:0000313" key="2">
    <source>
        <dbReference type="EMBL" id="KZV97973.1"/>
    </source>
</evidence>
<gene>
    <name evidence="2" type="ORF">EXIGLDRAFT_702361</name>
</gene>
<evidence type="ECO:0000259" key="1">
    <source>
        <dbReference type="PROSITE" id="PS50181"/>
    </source>
</evidence>
<organism evidence="2 3">
    <name type="scientific">Exidia glandulosa HHB12029</name>
    <dbReference type="NCBI Taxonomy" id="1314781"/>
    <lineage>
        <taxon>Eukaryota</taxon>
        <taxon>Fungi</taxon>
        <taxon>Dikarya</taxon>
        <taxon>Basidiomycota</taxon>
        <taxon>Agaricomycotina</taxon>
        <taxon>Agaricomycetes</taxon>
        <taxon>Auriculariales</taxon>
        <taxon>Exidiaceae</taxon>
        <taxon>Exidia</taxon>
    </lineage>
</organism>
<dbReference type="Proteomes" id="UP000077266">
    <property type="component" value="Unassembled WGS sequence"/>
</dbReference>
<evidence type="ECO:0000313" key="3">
    <source>
        <dbReference type="Proteomes" id="UP000077266"/>
    </source>
</evidence>
<dbReference type="Pfam" id="PF12937">
    <property type="entry name" value="F-box-like"/>
    <property type="match status" value="1"/>
</dbReference>
<dbReference type="Gene3D" id="3.80.10.10">
    <property type="entry name" value="Ribonuclease Inhibitor"/>
    <property type="match status" value="1"/>
</dbReference>
<dbReference type="SUPFAM" id="SSF52058">
    <property type="entry name" value="L domain-like"/>
    <property type="match status" value="1"/>
</dbReference>